<evidence type="ECO:0000256" key="2">
    <source>
        <dbReference type="ARBA" id="ARBA00022679"/>
    </source>
</evidence>
<evidence type="ECO:0000256" key="4">
    <source>
        <dbReference type="ARBA" id="ARBA00024346"/>
    </source>
</evidence>
<dbReference type="InterPro" id="IPR016633">
    <property type="entry name" value="EarP"/>
</dbReference>
<dbReference type="EMBL" id="JACSQK010000001">
    <property type="protein sequence ID" value="MBD7958934.1"/>
    <property type="molecule type" value="Genomic_DNA"/>
</dbReference>
<dbReference type="NCBIfam" id="TIGR03837">
    <property type="entry name" value="efp_Arg_rhamno"/>
    <property type="match status" value="1"/>
</dbReference>
<comment type="function">
    <text evidence="3">Protein-arginine rhamnosyltransferase that catalyzes the transfer of a single rhamnose to elongation factor P (EF-P) on 'Lys-32', a modification required for EF-P-dependent rescue of polyproline stalled ribosomes.</text>
</comment>
<evidence type="ECO:0000256" key="3">
    <source>
        <dbReference type="ARBA" id="ARBA00024303"/>
    </source>
</evidence>
<keyword evidence="8" id="KW-0251">Elongation factor</keyword>
<comment type="similarity">
    <text evidence="4">Belongs to the glycosyltransferase 104 family.</text>
</comment>
<evidence type="ECO:0000256" key="5">
    <source>
        <dbReference type="ARBA" id="ARBA00024416"/>
    </source>
</evidence>
<keyword evidence="1" id="KW-0328">Glycosyltransferase</keyword>
<evidence type="ECO:0000313" key="8">
    <source>
        <dbReference type="EMBL" id="MBD7958934.1"/>
    </source>
</evidence>
<dbReference type="Pfam" id="PF10093">
    <property type="entry name" value="EarP"/>
    <property type="match status" value="1"/>
</dbReference>
<evidence type="ECO:0000313" key="9">
    <source>
        <dbReference type="Proteomes" id="UP000634919"/>
    </source>
</evidence>
<name>A0ABR8S779_9BURK</name>
<accession>A0ABR8S779</accession>
<dbReference type="GO" id="GO:0003746">
    <property type="term" value="F:translation elongation factor activity"/>
    <property type="evidence" value="ECO:0007669"/>
    <property type="project" value="UniProtKB-KW"/>
</dbReference>
<evidence type="ECO:0000256" key="6">
    <source>
        <dbReference type="ARBA" id="ARBA00030025"/>
    </source>
</evidence>
<comment type="catalytic activity">
    <reaction evidence="7">
        <text>dTDP-beta-L-rhamnose + L-arginyl-[protein] = N(omega)-(alpha-L-rhamnosyl)-L-arginyl-[protein] + dTDP + H(+)</text>
        <dbReference type="Rhea" id="RHEA:66692"/>
        <dbReference type="Rhea" id="RHEA-COMP:10532"/>
        <dbReference type="Rhea" id="RHEA-COMP:17096"/>
        <dbReference type="ChEBI" id="CHEBI:15378"/>
        <dbReference type="ChEBI" id="CHEBI:29965"/>
        <dbReference type="ChEBI" id="CHEBI:57510"/>
        <dbReference type="ChEBI" id="CHEBI:58369"/>
        <dbReference type="ChEBI" id="CHEBI:167445"/>
    </reaction>
    <physiologicalReaction direction="left-to-right" evidence="7">
        <dbReference type="Rhea" id="RHEA:66693"/>
    </physiologicalReaction>
</comment>
<sequence length="367" mass="40742">MPTATPRFMPAQRWDIFCQVIDNYGDIGVCWRLAAELGARGAYVRLRTDDASALAWMAPQGAQNVSILPYDAATDADTHADVVIEAFGCEAPAPYLHALAQRHAQCPAVGARLPVLVNLEYLSAEDYVERCHRLPSLIMSGPAAGMTRWFFYPGFTVRTGGLIREQQLHTRQANFDRTTWRAQHGVRSDDHAISLFCYEPPALPALLQQLATPSPGFAPRLLVTPGRAAAAVKALDSAQRLHPVYLPVRTQVAFDEMLWACDLNLVRGEDSLVRALWAGQPFVWHIYPQDDNAHHAKLDAFLDWLQAPASLRSFHHAWNGLTDAATLPTITPALLQEWHACALQAREKLLTQNDLIAQLQQFVAEKS</sequence>
<reference evidence="8 9" key="1">
    <citation type="submission" date="2020-08" db="EMBL/GenBank/DDBJ databases">
        <title>A Genomic Blueprint of the Chicken Gut Microbiome.</title>
        <authorList>
            <person name="Gilroy R."/>
            <person name="Ravi A."/>
            <person name="Getino M."/>
            <person name="Pursley I."/>
            <person name="Horton D.L."/>
            <person name="Alikhan N.-F."/>
            <person name="Baker D."/>
            <person name="Gharbi K."/>
            <person name="Hall N."/>
            <person name="Watson M."/>
            <person name="Adriaenssens E.M."/>
            <person name="Foster-Nyarko E."/>
            <person name="Jarju S."/>
            <person name="Secka A."/>
            <person name="Antonio M."/>
            <person name="Oren A."/>
            <person name="Chaudhuri R."/>
            <person name="La Ragione R.M."/>
            <person name="Hildebrand F."/>
            <person name="Pallen M.J."/>
        </authorList>
    </citation>
    <scope>NUCLEOTIDE SEQUENCE [LARGE SCALE GENOMIC DNA]</scope>
    <source>
        <strain evidence="8 9">Sa2CVA6</strain>
    </source>
</reference>
<dbReference type="RefSeq" id="WP_191721363.1">
    <property type="nucleotide sequence ID" value="NZ_JACSQK010000001.1"/>
</dbReference>
<keyword evidence="2" id="KW-0808">Transferase</keyword>
<dbReference type="Proteomes" id="UP000634919">
    <property type="component" value="Unassembled WGS sequence"/>
</dbReference>
<organism evidence="8 9">
    <name type="scientific">Comamonas avium</name>
    <dbReference type="NCBI Taxonomy" id="2762231"/>
    <lineage>
        <taxon>Bacteria</taxon>
        <taxon>Pseudomonadati</taxon>
        <taxon>Pseudomonadota</taxon>
        <taxon>Betaproteobacteria</taxon>
        <taxon>Burkholderiales</taxon>
        <taxon>Comamonadaceae</taxon>
        <taxon>Comamonas</taxon>
    </lineage>
</organism>
<keyword evidence="9" id="KW-1185">Reference proteome</keyword>
<evidence type="ECO:0000256" key="1">
    <source>
        <dbReference type="ARBA" id="ARBA00022676"/>
    </source>
</evidence>
<keyword evidence="8" id="KW-0648">Protein biosynthesis</keyword>
<gene>
    <name evidence="8" type="primary">earP</name>
    <name evidence="8" type="ORF">H9646_00405</name>
</gene>
<comment type="caution">
    <text evidence="8">The sequence shown here is derived from an EMBL/GenBank/DDBJ whole genome shotgun (WGS) entry which is preliminary data.</text>
</comment>
<protein>
    <recommendedName>
        <fullName evidence="5">Protein-arginine rhamnosyltransferase</fullName>
    </recommendedName>
    <alternativeName>
        <fullName evidence="6">EF-P arginine rhamnosyltransferase</fullName>
    </alternativeName>
</protein>
<evidence type="ECO:0000256" key="7">
    <source>
        <dbReference type="ARBA" id="ARBA00048472"/>
    </source>
</evidence>
<proteinExistence type="inferred from homology"/>